<proteinExistence type="predicted"/>
<keyword evidence="2" id="KW-0489">Methyltransferase</keyword>
<dbReference type="KEGG" id="mfre:EXE63_04265"/>
<organism evidence="2 3">
    <name type="scientific">Mycolicibacterium frederiksbergense</name>
    <dbReference type="NCBI Taxonomy" id="117567"/>
    <lineage>
        <taxon>Bacteria</taxon>
        <taxon>Bacillati</taxon>
        <taxon>Actinomycetota</taxon>
        <taxon>Actinomycetes</taxon>
        <taxon>Mycobacteriales</taxon>
        <taxon>Mycobacteriaceae</taxon>
        <taxon>Mycolicibacterium</taxon>
    </lineage>
</organism>
<keyword evidence="3" id="KW-1185">Reference proteome</keyword>
<dbReference type="GO" id="GO:0032259">
    <property type="term" value="P:methylation"/>
    <property type="evidence" value="ECO:0007669"/>
    <property type="project" value="UniProtKB-KW"/>
</dbReference>
<reference evidence="2 3" key="1">
    <citation type="submission" date="2019-04" db="EMBL/GenBank/DDBJ databases">
        <title>Draft, Whole-Genome Sequence of the Anthracene-degrading Mycobacterium frederiksbergense LB501T, Isolated from a Polycyclic Aromatic Hydrocarbon (PAH)-Contaminated Soil.</title>
        <authorList>
            <person name="Augelletti F."/>
        </authorList>
    </citation>
    <scope>NUCLEOTIDE SEQUENCE [LARGE SCALE GENOMIC DNA]</scope>
    <source>
        <strain evidence="2 3">LB 501T</strain>
    </source>
</reference>
<dbReference type="Gene3D" id="3.40.50.150">
    <property type="entry name" value="Vaccinia Virus protein VP39"/>
    <property type="match status" value="1"/>
</dbReference>
<name>A0A6H0S2E6_9MYCO</name>
<evidence type="ECO:0000259" key="1">
    <source>
        <dbReference type="Pfam" id="PF08241"/>
    </source>
</evidence>
<dbReference type="InterPro" id="IPR050508">
    <property type="entry name" value="Methyltransf_Superfamily"/>
</dbReference>
<dbReference type="PANTHER" id="PTHR42912:SF93">
    <property type="entry name" value="N6-ADENOSINE-METHYLTRANSFERASE TMT1A"/>
    <property type="match status" value="1"/>
</dbReference>
<dbReference type="Pfam" id="PF08241">
    <property type="entry name" value="Methyltransf_11"/>
    <property type="match status" value="1"/>
</dbReference>
<dbReference type="GO" id="GO:0008757">
    <property type="term" value="F:S-adenosylmethionine-dependent methyltransferase activity"/>
    <property type="evidence" value="ECO:0007669"/>
    <property type="project" value="InterPro"/>
</dbReference>
<dbReference type="EMBL" id="CP038799">
    <property type="protein sequence ID" value="QIV80207.1"/>
    <property type="molecule type" value="Genomic_DNA"/>
</dbReference>
<gene>
    <name evidence="2" type="ORF">EXE63_04265</name>
</gene>
<evidence type="ECO:0000313" key="3">
    <source>
        <dbReference type="Proteomes" id="UP000501849"/>
    </source>
</evidence>
<keyword evidence="2" id="KW-0808">Transferase</keyword>
<dbReference type="PANTHER" id="PTHR42912">
    <property type="entry name" value="METHYLTRANSFERASE"/>
    <property type="match status" value="1"/>
</dbReference>
<accession>A0A6H0S2E6</accession>
<dbReference type="Proteomes" id="UP000501849">
    <property type="component" value="Chromosome"/>
</dbReference>
<dbReference type="InterPro" id="IPR029063">
    <property type="entry name" value="SAM-dependent_MTases_sf"/>
</dbReference>
<dbReference type="AlphaFoldDB" id="A0A6H0S2E6"/>
<dbReference type="SUPFAM" id="SSF53335">
    <property type="entry name" value="S-adenosyl-L-methionine-dependent methyltransferases"/>
    <property type="match status" value="1"/>
</dbReference>
<feature type="domain" description="Methyltransferase type 11" evidence="1">
    <location>
        <begin position="56"/>
        <end position="156"/>
    </location>
</feature>
<sequence>MPTSWIDTVLRQTRRVSDTPYPHWAAAFLNNPVRRLIGRPGSVVESLRLAGNERVLEIGPGPGYFSTELARRLPLGRLDLFDLQPQMLDKAARRLAGVDTGCQVGFHSGDAGAGLPFADNSFDVAFLAAVLGEVPDRDACIRALERVLNPGALLVFVEAFPDPDRQSVAALRELVEPRGFVLQCWEGTTWRDVVQFRRIPTL</sequence>
<dbReference type="InterPro" id="IPR013216">
    <property type="entry name" value="Methyltransf_11"/>
</dbReference>
<dbReference type="CDD" id="cd02440">
    <property type="entry name" value="AdoMet_MTases"/>
    <property type="match status" value="1"/>
</dbReference>
<protein>
    <submittedName>
        <fullName evidence="2">Class I SAM-dependent methyltransferase</fullName>
    </submittedName>
</protein>
<evidence type="ECO:0000313" key="2">
    <source>
        <dbReference type="EMBL" id="QIV80207.1"/>
    </source>
</evidence>